<comment type="caution">
    <text evidence="3">The sequence shown here is derived from an EMBL/GenBank/DDBJ whole genome shotgun (WGS) entry which is preliminary data.</text>
</comment>
<reference evidence="3 4" key="1">
    <citation type="journal article" date="2018" name="Sci. Rep.">
        <title>A novel species of the marine cyanobacterium Acaryochloris with a unique pigment content and lifestyle.</title>
        <authorList>
            <person name="Partensky F."/>
            <person name="Six C."/>
            <person name="Ratin M."/>
            <person name="Garczarek L."/>
            <person name="Vaulot D."/>
            <person name="Probert I."/>
            <person name="Calteau A."/>
            <person name="Gourvil P."/>
            <person name="Marie D."/>
            <person name="Grebert T."/>
            <person name="Bouchier C."/>
            <person name="Le Panse S."/>
            <person name="Gachenot M."/>
            <person name="Rodriguez F."/>
            <person name="Garrido J.L."/>
        </authorList>
    </citation>
    <scope>NUCLEOTIDE SEQUENCE [LARGE SCALE GENOMIC DNA]</scope>
    <source>
        <strain evidence="3 4">RCC1774</strain>
    </source>
</reference>
<dbReference type="NCBIfam" id="TIGR02385">
    <property type="entry name" value="RelE_StbE"/>
    <property type="match status" value="1"/>
</dbReference>
<evidence type="ECO:0000313" key="3">
    <source>
        <dbReference type="EMBL" id="PZD75478.1"/>
    </source>
</evidence>
<dbReference type="Proteomes" id="UP000248857">
    <property type="component" value="Unassembled WGS sequence"/>
</dbReference>
<dbReference type="RefSeq" id="WP_110984125.1">
    <property type="nucleotide sequence ID" value="NZ_CAWNWM010000001.1"/>
</dbReference>
<keyword evidence="2" id="KW-1277">Toxin-antitoxin system</keyword>
<organism evidence="3 4">
    <name type="scientific">Acaryochloris thomasi RCC1774</name>
    <dbReference type="NCBI Taxonomy" id="1764569"/>
    <lineage>
        <taxon>Bacteria</taxon>
        <taxon>Bacillati</taxon>
        <taxon>Cyanobacteriota</taxon>
        <taxon>Cyanophyceae</taxon>
        <taxon>Acaryochloridales</taxon>
        <taxon>Acaryochloridaceae</taxon>
        <taxon>Acaryochloris</taxon>
        <taxon>Acaryochloris thomasi</taxon>
    </lineage>
</organism>
<dbReference type="InterPro" id="IPR035093">
    <property type="entry name" value="RelE/ParE_toxin_dom_sf"/>
</dbReference>
<dbReference type="PANTHER" id="PTHR33755">
    <property type="entry name" value="TOXIN PARE1-RELATED"/>
    <property type="match status" value="1"/>
</dbReference>
<dbReference type="InterPro" id="IPR051803">
    <property type="entry name" value="TA_system_RelE-like_toxin"/>
</dbReference>
<dbReference type="Gene3D" id="3.30.2310.20">
    <property type="entry name" value="RelE-like"/>
    <property type="match status" value="1"/>
</dbReference>
<accession>A0A2W1JQ54</accession>
<evidence type="ECO:0000313" key="4">
    <source>
        <dbReference type="Proteomes" id="UP000248857"/>
    </source>
</evidence>
<comment type="similarity">
    <text evidence="1">Belongs to the RelE toxin family.</text>
</comment>
<dbReference type="OrthoDB" id="532309at2"/>
<gene>
    <name evidence="3" type="primary">relE2_2</name>
    <name evidence="3" type="ORF">C1752_00135</name>
</gene>
<dbReference type="Pfam" id="PF05016">
    <property type="entry name" value="ParE_toxin"/>
    <property type="match status" value="1"/>
</dbReference>
<dbReference type="PANTHER" id="PTHR33755:SF6">
    <property type="entry name" value="PLASMID STABILIZATION SYSTEM PROTEIN"/>
    <property type="match status" value="1"/>
</dbReference>
<sequence length="96" mass="10789">MPIVWLPAAVQDIIHIRTYISDNDPVSARNVAQRIDQSVSNLAKMPNMGRPGRLLGTRELVVSGTPYLAVYRVQNSRVEILRVLHGRQPFPDNDTI</sequence>
<dbReference type="InterPro" id="IPR007712">
    <property type="entry name" value="RelE/ParE_toxin"/>
</dbReference>
<proteinExistence type="inferred from homology"/>
<evidence type="ECO:0000256" key="2">
    <source>
        <dbReference type="ARBA" id="ARBA00022649"/>
    </source>
</evidence>
<keyword evidence="4" id="KW-1185">Reference proteome</keyword>
<name>A0A2W1JQ54_9CYAN</name>
<dbReference type="AlphaFoldDB" id="A0A2W1JQ54"/>
<dbReference type="EMBL" id="PQWO01000001">
    <property type="protein sequence ID" value="PZD75478.1"/>
    <property type="molecule type" value="Genomic_DNA"/>
</dbReference>
<protein>
    <submittedName>
        <fullName evidence="3">Toxin RelE2</fullName>
    </submittedName>
</protein>
<evidence type="ECO:0000256" key="1">
    <source>
        <dbReference type="ARBA" id="ARBA00006226"/>
    </source>
</evidence>